<dbReference type="CTD" id="5394"/>
<dbReference type="GO" id="GO:0000176">
    <property type="term" value="C:nuclear exosome (RNase complex)"/>
    <property type="evidence" value="ECO:0007669"/>
    <property type="project" value="InterPro"/>
</dbReference>
<dbReference type="GO" id="GO:0071035">
    <property type="term" value="P:nuclear polyadenylation-dependent rRNA catabolic process"/>
    <property type="evidence" value="ECO:0007669"/>
    <property type="project" value="TreeGrafter"/>
</dbReference>
<keyword evidence="11" id="KW-0227">DNA damage</keyword>
<dbReference type="PANTHER" id="PTHR12124:SF47">
    <property type="entry name" value="EXOSOME COMPONENT 10"/>
    <property type="match status" value="1"/>
</dbReference>
<evidence type="ECO:0000256" key="23">
    <source>
        <dbReference type="SAM" id="MobiDB-lite"/>
    </source>
</evidence>
<dbReference type="Ensembl" id="ENSSPAT00000009413.1">
    <property type="protein sequence ID" value="ENSSPAP00000009248.1"/>
    <property type="gene ID" value="ENSSPAG00000007053.1"/>
</dbReference>
<dbReference type="InterPro" id="IPR010997">
    <property type="entry name" value="HRDC-like_sf"/>
</dbReference>
<protein>
    <recommendedName>
        <fullName evidence="22">Exosome complex component 10</fullName>
    </recommendedName>
</protein>
<keyword evidence="15" id="KW-0460">Magnesium</keyword>
<dbReference type="InterPro" id="IPR036397">
    <property type="entry name" value="RNaseH_sf"/>
</dbReference>
<dbReference type="GO" id="GO:0071044">
    <property type="term" value="P:histone mRNA catabolic process"/>
    <property type="evidence" value="ECO:0007669"/>
    <property type="project" value="TreeGrafter"/>
</dbReference>
<evidence type="ECO:0000256" key="5">
    <source>
        <dbReference type="ARBA" id="ARBA00022490"/>
    </source>
</evidence>
<dbReference type="InterPro" id="IPR045092">
    <property type="entry name" value="Rrp6-like"/>
</dbReference>
<dbReference type="GO" id="GO:0071039">
    <property type="term" value="P:nuclear polyadenylation-dependent CUT catabolic process"/>
    <property type="evidence" value="ECO:0007669"/>
    <property type="project" value="TreeGrafter"/>
</dbReference>
<evidence type="ECO:0000313" key="25">
    <source>
        <dbReference type="Ensembl" id="ENSSPAP00000009248.1"/>
    </source>
</evidence>
<keyword evidence="8" id="KW-0597">Phosphoprotein</keyword>
<evidence type="ECO:0000256" key="19">
    <source>
        <dbReference type="ARBA" id="ARBA00023242"/>
    </source>
</evidence>
<dbReference type="RefSeq" id="XP_008289192.1">
    <property type="nucleotide sequence ID" value="XM_008290970.1"/>
</dbReference>
<evidence type="ECO:0000256" key="16">
    <source>
        <dbReference type="ARBA" id="ARBA00022843"/>
    </source>
</evidence>
<feature type="region of interest" description="Disordered" evidence="23">
    <location>
        <begin position="1"/>
        <end position="28"/>
    </location>
</feature>
<dbReference type="InterPro" id="IPR002562">
    <property type="entry name" value="3'-5'_exonuclease_dom"/>
</dbReference>
<dbReference type="AlphaFoldDB" id="A0A3B4ZJY5"/>
<dbReference type="GO" id="GO:0071038">
    <property type="term" value="P:TRAMP-dependent tRNA surveillance pathway"/>
    <property type="evidence" value="ECO:0007669"/>
    <property type="project" value="TreeGrafter"/>
</dbReference>
<feature type="compositionally biased region" description="Basic and acidic residues" evidence="23">
    <location>
        <begin position="728"/>
        <end position="755"/>
    </location>
</feature>
<evidence type="ECO:0000259" key="24">
    <source>
        <dbReference type="PROSITE" id="PS50967"/>
    </source>
</evidence>
<feature type="region of interest" description="Disordered" evidence="23">
    <location>
        <begin position="727"/>
        <end position="892"/>
    </location>
</feature>
<evidence type="ECO:0000256" key="10">
    <source>
        <dbReference type="ARBA" id="ARBA00022723"/>
    </source>
</evidence>
<dbReference type="SMART" id="SM00341">
    <property type="entry name" value="HRDC"/>
    <property type="match status" value="1"/>
</dbReference>
<keyword evidence="9" id="KW-0540">Nuclease</keyword>
<organism evidence="25">
    <name type="scientific">Stegastes partitus</name>
    <name type="common">bicolor damselfish</name>
    <dbReference type="NCBI Taxonomy" id="144197"/>
    <lineage>
        <taxon>Eukaryota</taxon>
        <taxon>Metazoa</taxon>
        <taxon>Chordata</taxon>
        <taxon>Craniata</taxon>
        <taxon>Vertebrata</taxon>
        <taxon>Euteleostomi</taxon>
        <taxon>Actinopterygii</taxon>
        <taxon>Neopterygii</taxon>
        <taxon>Teleostei</taxon>
        <taxon>Neoteleostei</taxon>
        <taxon>Acanthomorphata</taxon>
        <taxon>Ovalentaria</taxon>
        <taxon>Pomacentridae</taxon>
        <taxon>Stegastes</taxon>
    </lineage>
</organism>
<keyword evidence="26" id="KW-1185">Reference proteome</keyword>
<keyword evidence="10" id="KW-0479">Metal-binding</keyword>
<dbReference type="GO" id="GO:0046872">
    <property type="term" value="F:metal ion binding"/>
    <property type="evidence" value="ECO:0007669"/>
    <property type="project" value="UniProtKB-KW"/>
</dbReference>
<dbReference type="SUPFAM" id="SSF53098">
    <property type="entry name" value="Ribonuclease H-like"/>
    <property type="match status" value="1"/>
</dbReference>
<comment type="similarity">
    <text evidence="20">Belongs to the exosome component 10/RRP6 family.</text>
</comment>
<dbReference type="CDD" id="cd06147">
    <property type="entry name" value="Rrp6p_like_exo"/>
    <property type="match status" value="1"/>
</dbReference>
<evidence type="ECO:0000256" key="9">
    <source>
        <dbReference type="ARBA" id="ARBA00022722"/>
    </source>
</evidence>
<dbReference type="InterPro" id="IPR012588">
    <property type="entry name" value="Exosome-assoc_fac_Rrp6_N"/>
</dbReference>
<keyword evidence="5" id="KW-0963">Cytoplasm</keyword>
<keyword evidence="14" id="KW-0269">Exonuclease</keyword>
<evidence type="ECO:0000256" key="17">
    <source>
        <dbReference type="ARBA" id="ARBA00022884"/>
    </source>
</evidence>
<evidence type="ECO:0000256" key="1">
    <source>
        <dbReference type="ARBA" id="ARBA00001946"/>
    </source>
</evidence>
<keyword evidence="16" id="KW-0832">Ubl conjugation</keyword>
<dbReference type="InterPro" id="IPR012337">
    <property type="entry name" value="RNaseH-like_sf"/>
</dbReference>
<dbReference type="GeneTree" id="ENSGT00390000015408"/>
<dbReference type="Pfam" id="PF01612">
    <property type="entry name" value="DNA_pol_A_exo1"/>
    <property type="match status" value="1"/>
</dbReference>
<dbReference type="FunFam" id="3.30.420.10:FF:000022">
    <property type="entry name" value="Exosome component 10"/>
    <property type="match status" value="1"/>
</dbReference>
<comment type="subcellular location">
    <subcellularLocation>
        <location evidence="2">Cytoplasm</location>
    </subcellularLocation>
    <subcellularLocation>
        <location evidence="3">Nucleus</location>
        <location evidence="3">Nucleolus</location>
    </subcellularLocation>
    <subcellularLocation>
        <location evidence="4">Nucleus</location>
        <location evidence="4">Nucleoplasm</location>
    </subcellularLocation>
</comment>
<evidence type="ECO:0000256" key="6">
    <source>
        <dbReference type="ARBA" id="ARBA00022499"/>
    </source>
</evidence>
<evidence type="ECO:0000256" key="7">
    <source>
        <dbReference type="ARBA" id="ARBA00022552"/>
    </source>
</evidence>
<dbReference type="OrthoDB" id="2250022at2759"/>
<dbReference type="SMART" id="SM00474">
    <property type="entry name" value="35EXOc"/>
    <property type="match status" value="1"/>
</dbReference>
<keyword evidence="7" id="KW-0698">rRNA processing</keyword>
<reference evidence="27" key="2">
    <citation type="submission" date="2025-04" db="UniProtKB">
        <authorList>
            <consortium name="RefSeq"/>
        </authorList>
    </citation>
    <scope>IDENTIFICATION</scope>
</reference>
<evidence type="ECO:0000256" key="22">
    <source>
        <dbReference type="ARBA" id="ARBA00070703"/>
    </source>
</evidence>
<dbReference type="GO" id="GO:0071036">
    <property type="term" value="P:nuclear polyadenylation-dependent snoRNA catabolic process"/>
    <property type="evidence" value="ECO:0007669"/>
    <property type="project" value="TreeGrafter"/>
</dbReference>
<keyword evidence="18" id="KW-0234">DNA repair</keyword>
<evidence type="ECO:0000256" key="18">
    <source>
        <dbReference type="ARBA" id="ARBA00023204"/>
    </source>
</evidence>
<dbReference type="GO" id="GO:0000175">
    <property type="term" value="F:3'-5'-RNA exonuclease activity"/>
    <property type="evidence" value="ECO:0007669"/>
    <property type="project" value="InterPro"/>
</dbReference>
<keyword evidence="19" id="KW-0539">Nucleus</keyword>
<evidence type="ECO:0000256" key="15">
    <source>
        <dbReference type="ARBA" id="ARBA00022842"/>
    </source>
</evidence>
<feature type="compositionally biased region" description="Polar residues" evidence="23">
    <location>
        <begin position="9"/>
        <end position="20"/>
    </location>
</feature>
<keyword evidence="12" id="KW-0378">Hydrolase</keyword>
<dbReference type="GO" id="GO:0019219">
    <property type="term" value="P:regulation of nucleobase-containing compound metabolic process"/>
    <property type="evidence" value="ECO:0007669"/>
    <property type="project" value="UniProtKB-ARBA"/>
</dbReference>
<evidence type="ECO:0000256" key="11">
    <source>
        <dbReference type="ARBA" id="ARBA00022763"/>
    </source>
</evidence>
<comment type="subunit">
    <text evidence="21">Component of the RNA exosome complex. The catalytically inactive RNA exosome core complex (Exo-9) associates with the catalytic subunit EXOSC10/RRP6 (via its N-terminus). Exo-9 may associate with DIS3 to form the nucleolar exosome complex, or DIS3L to form the cytoplasmic exosome complex. The RNA exosome complex interacts with cofactors C1D/RRP47, MPHOSPH6/MPP6 and MTREX/MTR4. Interacts with MTREX; the interaction with MTREX mediates the association of MTREX with nuclear RNA exosomes. Part of the small subunit (SSU) processome, composed of more than 70 proteins and the RNA chaperone small nucleolar RNA (snoRNA) U3. Interacts with ALYREF/THOC4. Interacts with DHX36; this interaction occurs in a RNase-insensitive manner. Interacts with NRDE2. Interacts (via C-terminus) with USP36 (via C-terminus); the interaction is facilitated by the association with RNA and promotes sumoylation of EXOSC10.</text>
</comment>
<dbReference type="GO" id="GO:0000166">
    <property type="term" value="F:nucleotide binding"/>
    <property type="evidence" value="ECO:0007669"/>
    <property type="project" value="InterPro"/>
</dbReference>
<dbReference type="FunFam" id="1.10.150.80:FF:000001">
    <property type="entry name" value="Putative exosome component 10"/>
    <property type="match status" value="1"/>
</dbReference>
<evidence type="ECO:0000256" key="12">
    <source>
        <dbReference type="ARBA" id="ARBA00022801"/>
    </source>
</evidence>
<dbReference type="GO" id="GO:0071037">
    <property type="term" value="P:nuclear polyadenylation-dependent snRNA catabolic process"/>
    <property type="evidence" value="ECO:0007669"/>
    <property type="project" value="TreeGrafter"/>
</dbReference>
<name>A0A3B4ZJY5_9TELE</name>
<evidence type="ECO:0000256" key="20">
    <source>
        <dbReference type="ARBA" id="ARBA00043957"/>
    </source>
</evidence>
<sequence length="892" mass="101952">MKSTKSRDSSGSGHQDSNAETNDEENDELCPGFKDVDAFVKYGLGAVLSATKASASLPQAGDEYDFYRSFPGFQEFCESQGDKLLHCMSQIMQHHGCRSHVRDQNKLTGLEERFDLVVDSNDVILERAGILLDEADGVNRSQQPVMPAGFQPPKIVVSSWNRKGPGSGSRAETFRLLHAKNVARPQLKFKEKIDNSNTPFIPKIFIKPNARKPLPSYFTNKQIRKERPEDLDVPAALADFIHQQRTQEHVEDMFAHPYQYELDHLTVEEKLLSKPEPQMYKPVAETKFSFIDSLEDLVALNEKLCRLSEFAVDLEHHSYRSFLGLTCLMQISTREEDFIIDTLELRSEMYILNEAFTDPSIVKVFHGADSDIEWLQRDLGLYVVNLFDTHQASRALNLARHSLDHLLKHFCSVDSDKRYQLADWRIRPLPEEMVQYARADTHYLLYIYDCVRVQLLDFNHGQPGLLQCVWNKSKDISLKKYVKPIYTEESYLELQRKQKKSLNTQQLTAFRLLFAWRDKLARQEDESTGFVMPTHMMNKISEELPKEPQGIIACCNPVPPLVRQQVNELHLLVQQAREMPLLKAEIAAQKTKGLTPIKKPEVTLFGPHDTSRVSESDLPHISHDDLPVKQGLLFSEDEHRMDVDKQKTSGLVASAKISIFQEEETQDDEMSLSVAQVKARQIIESFENPFRMYLPSKDVHVNKNAKFDPSSKIFEISKRWKLQSMEQQQKEIEAKKKAKEEAKEQARKATEERNKAKQSYQESLQNVATVRQQAAESAKGGGKKRERAASEVGELTPKPSKKLMKSAEKPQKTEASPQDSFKPFDYSQSDLKVFAGSKSKDNTQFDPNRQGEGFKKKKGPKGQKNNFGAGNRSMSFLPGKSDRGFRHNWPKR</sequence>
<dbReference type="InterPro" id="IPR049559">
    <property type="entry name" value="Rrp6p-like_exo"/>
</dbReference>
<dbReference type="Gene3D" id="1.10.150.80">
    <property type="entry name" value="HRDC domain"/>
    <property type="match status" value="1"/>
</dbReference>
<dbReference type="InterPro" id="IPR044876">
    <property type="entry name" value="HRDC_dom_sf"/>
</dbReference>
<dbReference type="GO" id="GO:0005654">
    <property type="term" value="C:nucleoplasm"/>
    <property type="evidence" value="ECO:0007669"/>
    <property type="project" value="UniProtKB-SubCell"/>
</dbReference>
<dbReference type="Gene3D" id="3.30.420.10">
    <property type="entry name" value="Ribonuclease H-like superfamily/Ribonuclease H"/>
    <property type="match status" value="1"/>
</dbReference>
<dbReference type="GO" id="GO:0071040">
    <property type="term" value="P:nuclear polyadenylation-dependent antisense transcript catabolic process"/>
    <property type="evidence" value="ECO:0007669"/>
    <property type="project" value="TreeGrafter"/>
</dbReference>
<feature type="domain" description="HRDC" evidence="24">
    <location>
        <begin position="503"/>
        <end position="583"/>
    </location>
</feature>
<comment type="cofactor">
    <cofactor evidence="1">
        <name>Mg(2+)</name>
        <dbReference type="ChEBI" id="CHEBI:18420"/>
    </cofactor>
</comment>
<dbReference type="Pfam" id="PF00570">
    <property type="entry name" value="HRDC"/>
    <property type="match status" value="1"/>
</dbReference>
<dbReference type="STRING" id="144197.ENSSPAP00000009248"/>
<accession>A0A3B4ZJY5</accession>
<evidence type="ECO:0000256" key="13">
    <source>
        <dbReference type="ARBA" id="ARBA00022835"/>
    </source>
</evidence>
<evidence type="ECO:0000256" key="4">
    <source>
        <dbReference type="ARBA" id="ARBA00004642"/>
    </source>
</evidence>
<evidence type="ECO:0000313" key="26">
    <source>
        <dbReference type="Proteomes" id="UP000694891"/>
    </source>
</evidence>
<evidence type="ECO:0000256" key="14">
    <source>
        <dbReference type="ARBA" id="ARBA00022839"/>
    </source>
</evidence>
<dbReference type="Pfam" id="PF08066">
    <property type="entry name" value="PMC2NT"/>
    <property type="match status" value="1"/>
</dbReference>
<evidence type="ECO:0000313" key="27">
    <source>
        <dbReference type="RefSeq" id="XP_008289192.1"/>
    </source>
</evidence>
<dbReference type="GO" id="GO:0003727">
    <property type="term" value="F:single-stranded RNA binding"/>
    <property type="evidence" value="ECO:0007669"/>
    <property type="project" value="TreeGrafter"/>
</dbReference>
<dbReference type="Proteomes" id="UP000694891">
    <property type="component" value="Unplaced"/>
</dbReference>
<dbReference type="GO" id="GO:0006281">
    <property type="term" value="P:DNA repair"/>
    <property type="evidence" value="ECO:0007669"/>
    <property type="project" value="UniProtKB-KW"/>
</dbReference>
<evidence type="ECO:0000256" key="8">
    <source>
        <dbReference type="ARBA" id="ARBA00022553"/>
    </source>
</evidence>
<gene>
    <name evidence="27" type="primary">exosc10</name>
</gene>
<evidence type="ECO:0000256" key="21">
    <source>
        <dbReference type="ARBA" id="ARBA00065628"/>
    </source>
</evidence>
<proteinExistence type="inferred from homology"/>
<dbReference type="GeneID" id="103363982"/>
<dbReference type="GO" id="GO:0000467">
    <property type="term" value="P:exonucleolytic trimming to generate mature 3'-end of 5.8S rRNA from tricistronic rRNA transcript (SSU-rRNA, 5.8S rRNA, LSU-rRNA)"/>
    <property type="evidence" value="ECO:0007669"/>
    <property type="project" value="InterPro"/>
</dbReference>
<dbReference type="PANTHER" id="PTHR12124">
    <property type="entry name" value="POLYMYOSITIS/SCLERODERMA AUTOANTIGEN-RELATED"/>
    <property type="match status" value="1"/>
</dbReference>
<dbReference type="PROSITE" id="PS50967">
    <property type="entry name" value="HRDC"/>
    <property type="match status" value="1"/>
</dbReference>
<dbReference type="InterPro" id="IPR002121">
    <property type="entry name" value="HRDC_dom"/>
</dbReference>
<feature type="compositionally biased region" description="Polar residues" evidence="23">
    <location>
        <begin position="757"/>
        <end position="775"/>
    </location>
</feature>
<keyword evidence="13" id="KW-0271">Exosome</keyword>
<reference evidence="25" key="1">
    <citation type="submission" date="2023-09" db="UniProtKB">
        <authorList>
            <consortium name="Ensembl"/>
        </authorList>
    </citation>
    <scope>IDENTIFICATION</scope>
</reference>
<dbReference type="GO" id="GO:0071051">
    <property type="term" value="P:poly(A)-dependent snoRNA 3'-end processing"/>
    <property type="evidence" value="ECO:0007669"/>
    <property type="project" value="TreeGrafter"/>
</dbReference>
<keyword evidence="6" id="KW-1017">Isopeptide bond</keyword>
<dbReference type="GO" id="GO:0005737">
    <property type="term" value="C:cytoplasm"/>
    <property type="evidence" value="ECO:0007669"/>
    <property type="project" value="UniProtKB-SubCell"/>
</dbReference>
<keyword evidence="17" id="KW-0694">RNA-binding</keyword>
<evidence type="ECO:0000256" key="2">
    <source>
        <dbReference type="ARBA" id="ARBA00004496"/>
    </source>
</evidence>
<dbReference type="GO" id="GO:0005730">
    <property type="term" value="C:nucleolus"/>
    <property type="evidence" value="ECO:0007669"/>
    <property type="project" value="UniProtKB-SubCell"/>
</dbReference>
<dbReference type="SUPFAM" id="SSF47819">
    <property type="entry name" value="HRDC-like"/>
    <property type="match status" value="1"/>
</dbReference>
<evidence type="ECO:0000256" key="3">
    <source>
        <dbReference type="ARBA" id="ARBA00004604"/>
    </source>
</evidence>